<dbReference type="Pfam" id="PF00963">
    <property type="entry name" value="Cohesin"/>
    <property type="match status" value="1"/>
</dbReference>
<dbReference type="GO" id="GO:0030246">
    <property type="term" value="F:carbohydrate binding"/>
    <property type="evidence" value="ECO:0007669"/>
    <property type="project" value="InterPro"/>
</dbReference>
<proteinExistence type="predicted"/>
<dbReference type="EMBL" id="MFGO01000023">
    <property type="protein sequence ID" value="OGF40703.1"/>
    <property type="molecule type" value="Genomic_DNA"/>
</dbReference>
<dbReference type="InterPro" id="IPR008965">
    <property type="entry name" value="CBM2/CBM3_carb-bd_dom_sf"/>
</dbReference>
<evidence type="ECO:0000313" key="4">
    <source>
        <dbReference type="Proteomes" id="UP000177579"/>
    </source>
</evidence>
<dbReference type="GO" id="GO:0000272">
    <property type="term" value="P:polysaccharide catabolic process"/>
    <property type="evidence" value="ECO:0007669"/>
    <property type="project" value="InterPro"/>
</dbReference>
<evidence type="ECO:0000256" key="1">
    <source>
        <dbReference type="SAM" id="Phobius"/>
    </source>
</evidence>
<gene>
    <name evidence="3" type="ORF">A2531_05675</name>
</gene>
<dbReference type="SUPFAM" id="SSF49384">
    <property type="entry name" value="Carbohydrate-binding domain"/>
    <property type="match status" value="1"/>
</dbReference>
<keyword evidence="1" id="KW-0472">Membrane</keyword>
<evidence type="ECO:0000313" key="3">
    <source>
        <dbReference type="EMBL" id="OGF40703.1"/>
    </source>
</evidence>
<comment type="caution">
    <text evidence="3">The sequence shown here is derived from an EMBL/GenBank/DDBJ whole genome shotgun (WGS) entry which is preliminary data.</text>
</comment>
<sequence length="576" mass="63855">MRGNKFNFIYAVFICFVFVCGVFAPQKIQAAGASLYLTPSTGTHVINSTFRVSVMVNSGGEPINAAEGSISYDTNFLEATAVSKGNVFMFWTAEPAINGGNIRFGGGSPSPYTGTAGHVISITFKAKKAGDAQVRFTSGAVLANDGKGTNILASMGSASYKVSPYIEAPKQDATSKEPAKPQEVDYNKPKIESITHPDSDSWYNKTTAEFKWELPVGVTDISIDFNKEPADDPGSKSDGLLSEKKYENIEHGIWYLHLKFKDAKKWGTIAHFKIMVDTKSPLDFKIEVKEEEAGDWPELSFATKDEDSGMGKYEIFIGSLEHQAHELNPETTTLKVSDLSVGDHTVMVRATDKVGNEIVKTVDFTINPIEAPVITEYPKELKSSDKFYVSGTATINSTINVNVLDGEEVVLSGETKSDSAGNWFYIHESGLPNGRYIAWATAKNENGIGSRESNRVSFLVSPPIFTVIGDFVINYFTVFVSLIFMIILIIILSIYLSRMIKKKLKKETIEVEDVLHNNLGEIRKELNAEFDRLQNIRHSEVYAHEKEKAKQRLNIKIGEVEKKIFKEVKDVEDLLK</sequence>
<keyword evidence="1" id="KW-1133">Transmembrane helix</keyword>
<evidence type="ECO:0000259" key="2">
    <source>
        <dbReference type="Pfam" id="PF00963"/>
    </source>
</evidence>
<organism evidence="3 4">
    <name type="scientific">Candidatus Falkowbacteria bacterium RIFOXYD2_FULL_34_120</name>
    <dbReference type="NCBI Taxonomy" id="1798007"/>
    <lineage>
        <taxon>Bacteria</taxon>
        <taxon>Candidatus Falkowiibacteriota</taxon>
    </lineage>
</organism>
<accession>A0A1F5TP25</accession>
<keyword evidence="1" id="KW-0812">Transmembrane</keyword>
<dbReference type="Gene3D" id="2.60.40.680">
    <property type="match status" value="1"/>
</dbReference>
<feature type="transmembrane region" description="Helical" evidence="1">
    <location>
        <begin position="472"/>
        <end position="496"/>
    </location>
</feature>
<name>A0A1F5TP25_9BACT</name>
<reference evidence="3 4" key="1">
    <citation type="journal article" date="2016" name="Nat. Commun.">
        <title>Thousands of microbial genomes shed light on interconnected biogeochemical processes in an aquifer system.</title>
        <authorList>
            <person name="Anantharaman K."/>
            <person name="Brown C.T."/>
            <person name="Hug L.A."/>
            <person name="Sharon I."/>
            <person name="Castelle C.J."/>
            <person name="Probst A.J."/>
            <person name="Thomas B.C."/>
            <person name="Singh A."/>
            <person name="Wilkins M.J."/>
            <person name="Karaoz U."/>
            <person name="Brodie E.L."/>
            <person name="Williams K.H."/>
            <person name="Hubbard S.S."/>
            <person name="Banfield J.F."/>
        </authorList>
    </citation>
    <scope>NUCLEOTIDE SEQUENCE [LARGE SCALE GENOMIC DNA]</scope>
</reference>
<dbReference type="Gene3D" id="2.60.40.10">
    <property type="entry name" value="Immunoglobulins"/>
    <property type="match status" value="1"/>
</dbReference>
<dbReference type="InterPro" id="IPR013783">
    <property type="entry name" value="Ig-like_fold"/>
</dbReference>
<dbReference type="InterPro" id="IPR002102">
    <property type="entry name" value="Cohesin_dom"/>
</dbReference>
<feature type="domain" description="Cohesin" evidence="2">
    <location>
        <begin position="47"/>
        <end position="146"/>
    </location>
</feature>
<dbReference type="AlphaFoldDB" id="A0A1F5TP25"/>
<dbReference type="Proteomes" id="UP000177579">
    <property type="component" value="Unassembled WGS sequence"/>
</dbReference>
<protein>
    <recommendedName>
        <fullName evidence="2">Cohesin domain-containing protein</fullName>
    </recommendedName>
</protein>
<dbReference type="CDD" id="cd08547">
    <property type="entry name" value="Type_II_cohesin"/>
    <property type="match status" value="1"/>
</dbReference>